<accession>A0A2V4A3A7</accession>
<dbReference type="GO" id="GO:0000160">
    <property type="term" value="P:phosphorelay signal transduction system"/>
    <property type="evidence" value="ECO:0007669"/>
    <property type="project" value="UniProtKB-KW"/>
</dbReference>
<dbReference type="SUPFAM" id="SSF55874">
    <property type="entry name" value="ATPase domain of HSP90 chaperone/DNA topoisomerase II/histidine kinase"/>
    <property type="match status" value="1"/>
</dbReference>
<evidence type="ECO:0000259" key="7">
    <source>
        <dbReference type="PROSITE" id="PS50109"/>
    </source>
</evidence>
<keyword evidence="9" id="KW-1185">Reference proteome</keyword>
<dbReference type="InterPro" id="IPR003594">
    <property type="entry name" value="HATPase_dom"/>
</dbReference>
<evidence type="ECO:0000256" key="1">
    <source>
        <dbReference type="ARBA" id="ARBA00000085"/>
    </source>
</evidence>
<evidence type="ECO:0000313" key="8">
    <source>
        <dbReference type="EMBL" id="PXY01820.1"/>
    </source>
</evidence>
<gene>
    <name evidence="8" type="ORF">DF185_04000</name>
</gene>
<dbReference type="Gene3D" id="3.30.565.10">
    <property type="entry name" value="Histidine kinase-like ATPase, C-terminal domain"/>
    <property type="match status" value="1"/>
</dbReference>
<evidence type="ECO:0000256" key="3">
    <source>
        <dbReference type="ARBA" id="ARBA00022553"/>
    </source>
</evidence>
<dbReference type="PANTHER" id="PTHR44936:SF9">
    <property type="entry name" value="SENSOR PROTEIN CREC"/>
    <property type="match status" value="1"/>
</dbReference>
<dbReference type="Pfam" id="PF02518">
    <property type="entry name" value="HATPase_c"/>
    <property type="match status" value="1"/>
</dbReference>
<dbReference type="Proteomes" id="UP000248079">
    <property type="component" value="Unassembled WGS sequence"/>
</dbReference>
<dbReference type="InterPro" id="IPR050980">
    <property type="entry name" value="2C_sensor_his_kinase"/>
</dbReference>
<dbReference type="EMBL" id="QFLI01000002">
    <property type="protein sequence ID" value="PXY01820.1"/>
    <property type="molecule type" value="Genomic_DNA"/>
</dbReference>
<dbReference type="GO" id="GO:0004673">
    <property type="term" value="F:protein histidine kinase activity"/>
    <property type="evidence" value="ECO:0007669"/>
    <property type="project" value="UniProtKB-EC"/>
</dbReference>
<dbReference type="EC" id="2.7.13.3" evidence="2"/>
<reference evidence="8 9" key="1">
    <citation type="submission" date="2018-05" db="EMBL/GenBank/DDBJ databases">
        <title>Marinifilum breve JC075T sp. nov., a marine bacterium isolated from Yongle Blue Hole in the South China Sea.</title>
        <authorList>
            <person name="Fu T."/>
        </authorList>
    </citation>
    <scope>NUCLEOTIDE SEQUENCE [LARGE SCALE GENOMIC DNA]</scope>
    <source>
        <strain evidence="8 9">JC075</strain>
    </source>
</reference>
<evidence type="ECO:0000256" key="6">
    <source>
        <dbReference type="ARBA" id="ARBA00023012"/>
    </source>
</evidence>
<dbReference type="PROSITE" id="PS50109">
    <property type="entry name" value="HIS_KIN"/>
    <property type="match status" value="1"/>
</dbReference>
<proteinExistence type="predicted"/>
<organism evidence="8 9">
    <name type="scientific">Marinifilum breve</name>
    <dbReference type="NCBI Taxonomy" id="2184082"/>
    <lineage>
        <taxon>Bacteria</taxon>
        <taxon>Pseudomonadati</taxon>
        <taxon>Bacteroidota</taxon>
        <taxon>Bacteroidia</taxon>
        <taxon>Marinilabiliales</taxon>
        <taxon>Marinifilaceae</taxon>
    </lineage>
</organism>
<dbReference type="InterPro" id="IPR036890">
    <property type="entry name" value="HATPase_C_sf"/>
</dbReference>
<protein>
    <recommendedName>
        <fullName evidence="2">histidine kinase</fullName>
        <ecNumber evidence="2">2.7.13.3</ecNumber>
    </recommendedName>
</protein>
<evidence type="ECO:0000256" key="4">
    <source>
        <dbReference type="ARBA" id="ARBA00022679"/>
    </source>
</evidence>
<dbReference type="RefSeq" id="WP_110359457.1">
    <property type="nucleotide sequence ID" value="NZ_QFLI01000002.1"/>
</dbReference>
<comment type="caution">
    <text evidence="8">The sequence shown here is derived from an EMBL/GenBank/DDBJ whole genome shotgun (WGS) entry which is preliminary data.</text>
</comment>
<dbReference type="AlphaFoldDB" id="A0A2V4A3A7"/>
<evidence type="ECO:0000256" key="2">
    <source>
        <dbReference type="ARBA" id="ARBA00012438"/>
    </source>
</evidence>
<dbReference type="OrthoDB" id="9781208at2"/>
<feature type="domain" description="Histidine kinase" evidence="7">
    <location>
        <begin position="1"/>
        <end position="108"/>
    </location>
</feature>
<dbReference type="InterPro" id="IPR005467">
    <property type="entry name" value="His_kinase_dom"/>
</dbReference>
<keyword evidence="3" id="KW-0597">Phosphoprotein</keyword>
<evidence type="ECO:0000313" key="9">
    <source>
        <dbReference type="Proteomes" id="UP000248079"/>
    </source>
</evidence>
<keyword evidence="4" id="KW-0808">Transferase</keyword>
<keyword evidence="6" id="KW-0902">Two-component regulatory system</keyword>
<evidence type="ECO:0000256" key="5">
    <source>
        <dbReference type="ARBA" id="ARBA00022777"/>
    </source>
</evidence>
<dbReference type="PANTHER" id="PTHR44936">
    <property type="entry name" value="SENSOR PROTEIN CREC"/>
    <property type="match status" value="1"/>
</dbReference>
<keyword evidence="5" id="KW-0418">Kinase</keyword>
<sequence>MVFLRNVVSNAIKYSNEGGKVIISWTNTEEHVVLRVKDYGIGMSLEQVDALNKQVGINQFTNGTNGEISTGLGLFLCQELLHCIEGKMKVQSALKEGTEVYGYFKKNVGKTINIG</sequence>
<name>A0A2V4A3A7_9BACT</name>
<comment type="catalytic activity">
    <reaction evidence="1">
        <text>ATP + protein L-histidine = ADP + protein N-phospho-L-histidine.</text>
        <dbReference type="EC" id="2.7.13.3"/>
    </reaction>
</comment>